<dbReference type="EMBL" id="GBRH01235476">
    <property type="protein sequence ID" value="JAD62419.1"/>
    <property type="molecule type" value="Transcribed_RNA"/>
</dbReference>
<protein>
    <submittedName>
        <fullName evidence="2">Uncharacterized protein</fullName>
    </submittedName>
</protein>
<sequence length="31" mass="3431">MIAVAAKGQIFVNSALMWVLTFVAYHVHSLI</sequence>
<accession>A0A0A9BEL2</accession>
<name>A0A0A9BEL2_ARUDO</name>
<keyword evidence="1" id="KW-1133">Transmembrane helix</keyword>
<keyword evidence="1" id="KW-0812">Transmembrane</keyword>
<keyword evidence="1" id="KW-0472">Membrane</keyword>
<reference evidence="2" key="1">
    <citation type="submission" date="2014-09" db="EMBL/GenBank/DDBJ databases">
        <authorList>
            <person name="Magalhaes I.L.F."/>
            <person name="Oliveira U."/>
            <person name="Santos F.R."/>
            <person name="Vidigal T.H.D.A."/>
            <person name="Brescovit A.D."/>
            <person name="Santos A.J."/>
        </authorList>
    </citation>
    <scope>NUCLEOTIDE SEQUENCE</scope>
    <source>
        <tissue evidence="2">Shoot tissue taken approximately 20 cm above the soil surface</tissue>
    </source>
</reference>
<evidence type="ECO:0000256" key="1">
    <source>
        <dbReference type="SAM" id="Phobius"/>
    </source>
</evidence>
<evidence type="ECO:0000313" key="2">
    <source>
        <dbReference type="EMBL" id="JAD62419.1"/>
    </source>
</evidence>
<organism evidence="2">
    <name type="scientific">Arundo donax</name>
    <name type="common">Giant reed</name>
    <name type="synonym">Donax arundinaceus</name>
    <dbReference type="NCBI Taxonomy" id="35708"/>
    <lineage>
        <taxon>Eukaryota</taxon>
        <taxon>Viridiplantae</taxon>
        <taxon>Streptophyta</taxon>
        <taxon>Embryophyta</taxon>
        <taxon>Tracheophyta</taxon>
        <taxon>Spermatophyta</taxon>
        <taxon>Magnoliopsida</taxon>
        <taxon>Liliopsida</taxon>
        <taxon>Poales</taxon>
        <taxon>Poaceae</taxon>
        <taxon>PACMAD clade</taxon>
        <taxon>Arundinoideae</taxon>
        <taxon>Arundineae</taxon>
        <taxon>Arundo</taxon>
    </lineage>
</organism>
<proteinExistence type="predicted"/>
<reference evidence="2" key="2">
    <citation type="journal article" date="2015" name="Data Brief">
        <title>Shoot transcriptome of the giant reed, Arundo donax.</title>
        <authorList>
            <person name="Barrero R.A."/>
            <person name="Guerrero F.D."/>
            <person name="Moolhuijzen P."/>
            <person name="Goolsby J.A."/>
            <person name="Tidwell J."/>
            <person name="Bellgard S.E."/>
            <person name="Bellgard M.I."/>
        </authorList>
    </citation>
    <scope>NUCLEOTIDE SEQUENCE</scope>
    <source>
        <tissue evidence="2">Shoot tissue taken approximately 20 cm above the soil surface</tissue>
    </source>
</reference>
<dbReference type="AlphaFoldDB" id="A0A0A9BEL2"/>
<feature type="transmembrane region" description="Helical" evidence="1">
    <location>
        <begin position="10"/>
        <end position="28"/>
    </location>
</feature>